<accession>A0A5C3NMN5</accession>
<feature type="domain" description="Nucleolar 27S pre-rRNA processing Urb2/Npa2 C-terminal" evidence="2">
    <location>
        <begin position="1301"/>
        <end position="1530"/>
    </location>
</feature>
<evidence type="ECO:0000259" key="2">
    <source>
        <dbReference type="Pfam" id="PF10441"/>
    </source>
</evidence>
<dbReference type="OrthoDB" id="160374at2759"/>
<reference evidence="3 4" key="1">
    <citation type="journal article" date="2019" name="Nat. Ecol. Evol.">
        <title>Megaphylogeny resolves global patterns of mushroom evolution.</title>
        <authorList>
            <person name="Varga T."/>
            <person name="Krizsan K."/>
            <person name="Foldi C."/>
            <person name="Dima B."/>
            <person name="Sanchez-Garcia M."/>
            <person name="Sanchez-Ramirez S."/>
            <person name="Szollosi G.J."/>
            <person name="Szarkandi J.G."/>
            <person name="Papp V."/>
            <person name="Albert L."/>
            <person name="Andreopoulos W."/>
            <person name="Angelini C."/>
            <person name="Antonin V."/>
            <person name="Barry K.W."/>
            <person name="Bougher N.L."/>
            <person name="Buchanan P."/>
            <person name="Buyck B."/>
            <person name="Bense V."/>
            <person name="Catcheside P."/>
            <person name="Chovatia M."/>
            <person name="Cooper J."/>
            <person name="Damon W."/>
            <person name="Desjardin D."/>
            <person name="Finy P."/>
            <person name="Geml J."/>
            <person name="Haridas S."/>
            <person name="Hughes K."/>
            <person name="Justo A."/>
            <person name="Karasinski D."/>
            <person name="Kautmanova I."/>
            <person name="Kiss B."/>
            <person name="Kocsube S."/>
            <person name="Kotiranta H."/>
            <person name="LaButti K.M."/>
            <person name="Lechner B.E."/>
            <person name="Liimatainen K."/>
            <person name="Lipzen A."/>
            <person name="Lukacs Z."/>
            <person name="Mihaltcheva S."/>
            <person name="Morgado L.N."/>
            <person name="Niskanen T."/>
            <person name="Noordeloos M.E."/>
            <person name="Ohm R.A."/>
            <person name="Ortiz-Santana B."/>
            <person name="Ovrebo C."/>
            <person name="Racz N."/>
            <person name="Riley R."/>
            <person name="Savchenko A."/>
            <person name="Shiryaev A."/>
            <person name="Soop K."/>
            <person name="Spirin V."/>
            <person name="Szebenyi C."/>
            <person name="Tomsovsky M."/>
            <person name="Tulloss R.E."/>
            <person name="Uehling J."/>
            <person name="Grigoriev I.V."/>
            <person name="Vagvolgyi C."/>
            <person name="Papp T."/>
            <person name="Martin F.M."/>
            <person name="Miettinen O."/>
            <person name="Hibbett D.S."/>
            <person name="Nagy L.G."/>
        </authorList>
    </citation>
    <scope>NUCLEOTIDE SEQUENCE [LARGE SCALE GENOMIC DNA]</scope>
    <source>
        <strain evidence="3 4">OMC1185</strain>
    </source>
</reference>
<gene>
    <name evidence="3" type="ORF">OE88DRAFT_1651155</name>
</gene>
<proteinExistence type="predicted"/>
<name>A0A5C3NMN5_9AGAM</name>
<organism evidence="3 4">
    <name type="scientific">Heliocybe sulcata</name>
    <dbReference type="NCBI Taxonomy" id="5364"/>
    <lineage>
        <taxon>Eukaryota</taxon>
        <taxon>Fungi</taxon>
        <taxon>Dikarya</taxon>
        <taxon>Basidiomycota</taxon>
        <taxon>Agaricomycotina</taxon>
        <taxon>Agaricomycetes</taxon>
        <taxon>Gloeophyllales</taxon>
        <taxon>Gloeophyllaceae</taxon>
        <taxon>Heliocybe</taxon>
    </lineage>
</organism>
<dbReference type="STRING" id="5364.A0A5C3NMN5"/>
<dbReference type="Proteomes" id="UP000305948">
    <property type="component" value="Unassembled WGS sequence"/>
</dbReference>
<protein>
    <recommendedName>
        <fullName evidence="2">Nucleolar 27S pre-rRNA processing Urb2/Npa2 C-terminal domain-containing protein</fullName>
    </recommendedName>
</protein>
<dbReference type="InterPro" id="IPR018849">
    <property type="entry name" value="Urb2/Npa2_C"/>
</dbReference>
<evidence type="ECO:0000313" key="4">
    <source>
        <dbReference type="Proteomes" id="UP000305948"/>
    </source>
</evidence>
<dbReference type="Pfam" id="PF10441">
    <property type="entry name" value="Urb2"/>
    <property type="match status" value="1"/>
</dbReference>
<keyword evidence="4" id="KW-1185">Reference proteome</keyword>
<feature type="region of interest" description="Disordered" evidence="1">
    <location>
        <begin position="558"/>
        <end position="584"/>
    </location>
</feature>
<dbReference type="EMBL" id="ML213503">
    <property type="protein sequence ID" value="TFK57438.1"/>
    <property type="molecule type" value="Genomic_DNA"/>
</dbReference>
<sequence>MSWSQSAQGFVRALKSPADPPQVGEPLKIEIARIVWDRSAIYIPNKAQIVYDWILTKFLKERGNEGPVIDVRYWKLLSDIITCTSGPSASQNANAKSQLLALLNKTPLAPIVTSVFSLSPALQPRDTSPLFESVRKCIDVLWPLAVPKFTAESLLECWAAFVGSLLSRGAQTEVDENYVRVGSRTCESYRSTLANSSNKKKLYRQFVQSHLSNWLSCTGGCGSTTAEVPLLSSVYSVGIETLFNLDMLRNLMSVTPITSDALFSNLLNLVKSSPETVTRNVPDLFLSYVQAIKRHRSADFGSGSSGQANAGLVGQIQGAGLRFFVACDVILRDSPEDSPAAWTARVRLLQIVEQEALFGGQVQGFGSSGETDEEAHLMLKQIVTDAIKILESVTGAEEDATTALLKMDLAVQCITVSVKIDYELVSPSISRLLQALLALPLLTRSWGYLSEKACLEQQVDTLLTSALSHHSKTRTLPSYLETFLSTCTSLDLPPVDRELSHSQSTYRVCHESRLLSQHHLSQMSRSCLAYVTPSQIPEVVDSVCDALQQMHDAFTQSLLSLPDGEASKPKKRKGSQADANGATPSSQNLELAVIRFTLVSKLAGAVLPCLPLQSLTADNRREVAGKVRAGAAKAVILPALKAYISSSKKHGAAESPKKRKAASSKGDQSVWATQTVAAAALRLDYAIAAASHGGLYHSVLMNEEEAGTKELLLQSFSVDLESATSVQAPELIPEMARSLLKSELGFQLQDALFSATLGYLGKYLDTSVGWGGMVSELDHQGAHNEAAVALLYNLSDRWLGTFEKSAPASELNNLAAVIMNLAVTTPHGKAGGKLYAHNILSLLLRNAEFWELSRLRAALTSRINALTAPYEKYDLSDLLAQITGGDTLMQNPTIDDLEKALAVYKFLLHVPQEYISRSSGADLLKRAAILDVITTMESQRKASASVSTGNIRLSDILSIRAFLVRTYKHMGTADEEILAEMADYLLGTIVYLGLERMDYSADSMQDNFTALENVTLELLRIYTSAMIKKAEKGDDSPLLEFLTRASRYASFPGGTAHERNHLAERCLLHVVDDLTSGFALDSFSAQIQACFKTLHNSLFAAVTQNLTTLALKDGLPEGHLQYLEAWPRALRFGHWLQSDTAVNPLGQDIVVKVSPQVKSAKRTDSYDRLCRSILSVLLEEYRYIPNIDRQYQVEIATAFYITSIGISSSEGREGIDGSMSRFSKALSVRDFTHVLDLISEAALSSRGSPAELRHLIHLSTLLLRDPPEGTLKVTQSFVTECLNMFANHDIFTSGPPSILLAVLMFISRHFSERPAAVRAQDVNNVWSLMSRLLSGCDLHDEYTSDSIFQQIVNTLSALIRLRRDLLLPTLPHLGFVLRQLIKATRTIRPHLGGKQTKMVTDTLPMWMNASQPLPIEASRALGRLLTSLGTKTIVRTHGTAGENQKAESLAKPFSKHAAYVLQAYIEAMNDPLCVMPSEVRKELYPGLFALCDMMNDHNRDAMMVSALDSGGKATLKSLWKDYEKQKYVGKG</sequence>
<evidence type="ECO:0000256" key="1">
    <source>
        <dbReference type="SAM" id="MobiDB-lite"/>
    </source>
</evidence>
<evidence type="ECO:0000313" key="3">
    <source>
        <dbReference type="EMBL" id="TFK57438.1"/>
    </source>
</evidence>